<dbReference type="SUPFAM" id="SSF81383">
    <property type="entry name" value="F-box domain"/>
    <property type="match status" value="1"/>
</dbReference>
<proteinExistence type="predicted"/>
<sequence>MHSLAFQGEPHSDPSSTGLPGLPNELLLAISSDLDHNDITSLASVSCWLNKIAVCSHLDSLRHVSANNGVILQCLTNEQLEDKKCQPFSSLHILRMSIHSVPQIPQMRHFTLCFSSRFSREFAEVKRYLDTTSHTPGLRVDFRGISFEPQGLETPDDVLQSFEALCTGLTTFKCHALTLSYQKNIFKNLLSVTKVPFNPPPLTTLYGAAIPPQAERMTDWVIRSLSQSPLQLLITDGAAKPMLSQLNLPCLTHFTCMYLCGDIGIKVDTLLFLLHHPMMEHIRLGASSVSTLDRNVVACILQKQTFPNLCSLAAGIEVLDILLANPSSFPAIKEVSVHGPILSPESLSPHLLGTPHEWYTLLSSVLILIASMLAIESLKLPFLSDFNCAAWNAFSVPSSWGLTYRPESLLAGIRRLVLYAAPGTPSQQVADTLITALQRFPALRYVQIDDPYFLENIGMSGKGPKWAKKLHCVLPNLSEIEINQIKQL</sequence>
<reference evidence="2" key="1">
    <citation type="journal article" date="2017" name="Nat. Ecol. Evol.">
        <title>Genome expansion and lineage-specific genetic innovations in the forest pathogenic fungi Armillaria.</title>
        <authorList>
            <person name="Sipos G."/>
            <person name="Prasanna A.N."/>
            <person name="Walter M.C."/>
            <person name="O'Connor E."/>
            <person name="Balint B."/>
            <person name="Krizsan K."/>
            <person name="Kiss B."/>
            <person name="Hess J."/>
            <person name="Varga T."/>
            <person name="Slot J."/>
            <person name="Riley R."/>
            <person name="Boka B."/>
            <person name="Rigling D."/>
            <person name="Barry K."/>
            <person name="Lee J."/>
            <person name="Mihaltcheva S."/>
            <person name="LaButti K."/>
            <person name="Lipzen A."/>
            <person name="Waldron R."/>
            <person name="Moloney N.M."/>
            <person name="Sperisen C."/>
            <person name="Kredics L."/>
            <person name="Vagvoelgyi C."/>
            <person name="Patrignani A."/>
            <person name="Fitzpatrick D."/>
            <person name="Nagy I."/>
            <person name="Doyle S."/>
            <person name="Anderson J.B."/>
            <person name="Grigoriev I.V."/>
            <person name="Gueldener U."/>
            <person name="Muensterkoetter M."/>
            <person name="Nagy L.G."/>
        </authorList>
    </citation>
    <scope>NUCLEOTIDE SEQUENCE [LARGE SCALE GENOMIC DNA]</scope>
    <source>
        <strain evidence="2">C18/9</strain>
    </source>
</reference>
<dbReference type="InterPro" id="IPR036047">
    <property type="entry name" value="F-box-like_dom_sf"/>
</dbReference>
<organism evidence="1 2">
    <name type="scientific">Armillaria ostoyae</name>
    <name type="common">Armillaria root rot fungus</name>
    <dbReference type="NCBI Taxonomy" id="47428"/>
    <lineage>
        <taxon>Eukaryota</taxon>
        <taxon>Fungi</taxon>
        <taxon>Dikarya</taxon>
        <taxon>Basidiomycota</taxon>
        <taxon>Agaricomycotina</taxon>
        <taxon>Agaricomycetes</taxon>
        <taxon>Agaricomycetidae</taxon>
        <taxon>Agaricales</taxon>
        <taxon>Marasmiineae</taxon>
        <taxon>Physalacriaceae</taxon>
        <taxon>Armillaria</taxon>
    </lineage>
</organism>
<dbReference type="Proteomes" id="UP000219338">
    <property type="component" value="Unassembled WGS sequence"/>
</dbReference>
<dbReference type="EMBL" id="FUEG01000005">
    <property type="protein sequence ID" value="SJL04593.1"/>
    <property type="molecule type" value="Genomic_DNA"/>
</dbReference>
<keyword evidence="2" id="KW-1185">Reference proteome</keyword>
<dbReference type="CDD" id="cd09917">
    <property type="entry name" value="F-box_SF"/>
    <property type="match status" value="1"/>
</dbReference>
<name>A0A284R7A9_ARMOS</name>
<evidence type="ECO:0000313" key="2">
    <source>
        <dbReference type="Proteomes" id="UP000219338"/>
    </source>
</evidence>
<dbReference type="AlphaFoldDB" id="A0A284R7A9"/>
<dbReference type="OrthoDB" id="10518058at2759"/>
<evidence type="ECO:0008006" key="3">
    <source>
        <dbReference type="Google" id="ProtNLM"/>
    </source>
</evidence>
<accession>A0A284R7A9</accession>
<evidence type="ECO:0000313" key="1">
    <source>
        <dbReference type="EMBL" id="SJL04593.1"/>
    </source>
</evidence>
<protein>
    <recommendedName>
        <fullName evidence="3">F-box domain-containing protein</fullName>
    </recommendedName>
</protein>
<gene>
    <name evidence="1" type="ORF">ARMOST_07961</name>
</gene>